<reference evidence="2" key="1">
    <citation type="journal article" date="2020" name="J. Eukaryot. Microbiol.">
        <title>De novo Sequencing, Assembly and Annotation of the Transcriptome for the Free-Living Testate Amoeba Arcella intermedia.</title>
        <authorList>
            <person name="Ribeiro G.M."/>
            <person name="Porfirio-Sousa A.L."/>
            <person name="Maurer-Alcala X.X."/>
            <person name="Katz L.A."/>
            <person name="Lahr D.J.G."/>
        </authorList>
    </citation>
    <scope>NUCLEOTIDE SEQUENCE</scope>
</reference>
<dbReference type="Gene3D" id="3.40.50.300">
    <property type="entry name" value="P-loop containing nucleotide triphosphate hydrolases"/>
    <property type="match status" value="1"/>
</dbReference>
<name>A0A6B2LM49_9EUKA</name>
<dbReference type="NCBIfam" id="TIGR00231">
    <property type="entry name" value="small_GTP"/>
    <property type="match status" value="1"/>
</dbReference>
<dbReference type="SMART" id="SM00174">
    <property type="entry name" value="RHO"/>
    <property type="match status" value="1"/>
</dbReference>
<keyword evidence="1" id="KW-0547">Nucleotide-binding</keyword>
<dbReference type="InterPro" id="IPR001806">
    <property type="entry name" value="Small_GTPase"/>
</dbReference>
<evidence type="ECO:0000256" key="1">
    <source>
        <dbReference type="ARBA" id="ARBA00022741"/>
    </source>
</evidence>
<dbReference type="PROSITE" id="PS51421">
    <property type="entry name" value="RAS"/>
    <property type="match status" value="1"/>
</dbReference>
<dbReference type="PRINTS" id="PR00449">
    <property type="entry name" value="RASTRNSFRMNG"/>
</dbReference>
<dbReference type="PANTHER" id="PTHR47978">
    <property type="match status" value="1"/>
</dbReference>
<accession>A0A6B2LM49</accession>
<dbReference type="AlphaFoldDB" id="A0A6B2LM49"/>
<dbReference type="EMBL" id="GIBP01009193">
    <property type="protein sequence ID" value="NDV38162.1"/>
    <property type="molecule type" value="Transcribed_RNA"/>
</dbReference>
<dbReference type="SMART" id="SM00175">
    <property type="entry name" value="RAB"/>
    <property type="match status" value="1"/>
</dbReference>
<proteinExistence type="predicted"/>
<dbReference type="InterPro" id="IPR005225">
    <property type="entry name" value="Small_GTP-bd"/>
</dbReference>
<dbReference type="SMART" id="SM00173">
    <property type="entry name" value="RAS"/>
    <property type="match status" value="1"/>
</dbReference>
<evidence type="ECO:0000313" key="2">
    <source>
        <dbReference type="EMBL" id="NDV38162.1"/>
    </source>
</evidence>
<protein>
    <submittedName>
        <fullName evidence="2">Uncharacterized protein</fullName>
    </submittedName>
</protein>
<dbReference type="GO" id="GO:0003924">
    <property type="term" value="F:GTPase activity"/>
    <property type="evidence" value="ECO:0007669"/>
    <property type="project" value="InterPro"/>
</dbReference>
<dbReference type="GO" id="GO:0005525">
    <property type="term" value="F:GTP binding"/>
    <property type="evidence" value="ECO:0007669"/>
    <property type="project" value="InterPro"/>
</dbReference>
<dbReference type="SUPFAM" id="SSF52540">
    <property type="entry name" value="P-loop containing nucleoside triphosphate hydrolases"/>
    <property type="match status" value="1"/>
</dbReference>
<sequence length="149" mass="17127">MRFCRDSFQDGTEATIGASFLTKFMQIKERQVKFEIWDTAGQERYRALAPMYYRNADAAVLVYDLTDLESFTALQSWYQELHKNVPNCIIILTGNKMDLQHERKVPKQSAEEFAGEKECSLIEVSSKTGENVEDLFSRLGTLLVEKFPA</sequence>
<dbReference type="FunFam" id="3.40.50.300:FF:000808">
    <property type="entry name" value="Small GTP-binding protein, putative"/>
    <property type="match status" value="1"/>
</dbReference>
<dbReference type="InterPro" id="IPR027417">
    <property type="entry name" value="P-loop_NTPase"/>
</dbReference>
<organism evidence="2">
    <name type="scientific">Arcella intermedia</name>
    <dbReference type="NCBI Taxonomy" id="1963864"/>
    <lineage>
        <taxon>Eukaryota</taxon>
        <taxon>Amoebozoa</taxon>
        <taxon>Tubulinea</taxon>
        <taxon>Elardia</taxon>
        <taxon>Arcellinida</taxon>
        <taxon>Sphaerothecina</taxon>
        <taxon>Arcellidae</taxon>
        <taxon>Arcella</taxon>
    </lineage>
</organism>
<dbReference type="PROSITE" id="PS51419">
    <property type="entry name" value="RAB"/>
    <property type="match status" value="1"/>
</dbReference>
<dbReference type="Pfam" id="PF00071">
    <property type="entry name" value="Ras"/>
    <property type="match status" value="1"/>
</dbReference>